<reference evidence="6 7" key="1">
    <citation type="submission" date="2021-01" db="EMBL/GenBank/DDBJ databases">
        <title>Actinoplanes sp. nov. LDG1-06 isolated from lichen.</title>
        <authorList>
            <person name="Saeng-In P."/>
            <person name="Phongsopitanun W."/>
            <person name="Kanchanasin P."/>
            <person name="Yuki M."/>
            <person name="Kudo T."/>
            <person name="Ohkuma M."/>
            <person name="Tanasupawat S."/>
        </authorList>
    </citation>
    <scope>NUCLEOTIDE SEQUENCE [LARGE SCALE GENOMIC DNA]</scope>
    <source>
        <strain evidence="6 7">LDG1-06</strain>
    </source>
</reference>
<protein>
    <submittedName>
        <fullName evidence="6">Helix-turn-helix domain-containing protein</fullName>
    </submittedName>
</protein>
<organism evidence="6 7">
    <name type="scientific">Paractinoplanes ovalisporus</name>
    <dbReference type="NCBI Taxonomy" id="2810368"/>
    <lineage>
        <taxon>Bacteria</taxon>
        <taxon>Bacillati</taxon>
        <taxon>Actinomycetota</taxon>
        <taxon>Actinomycetes</taxon>
        <taxon>Micromonosporales</taxon>
        <taxon>Micromonosporaceae</taxon>
        <taxon>Paractinoplanes</taxon>
    </lineage>
</organism>
<dbReference type="PANTHER" id="PTHR46796">
    <property type="entry name" value="HTH-TYPE TRANSCRIPTIONAL ACTIVATOR RHAS-RELATED"/>
    <property type="match status" value="1"/>
</dbReference>
<dbReference type="Pfam" id="PF12833">
    <property type="entry name" value="HTH_18"/>
    <property type="match status" value="1"/>
</dbReference>
<keyword evidence="3" id="KW-0010">Activator</keyword>
<dbReference type="SMART" id="SM00342">
    <property type="entry name" value="HTH_ARAC"/>
    <property type="match status" value="1"/>
</dbReference>
<dbReference type="RefSeq" id="WP_203378578.1">
    <property type="nucleotide sequence ID" value="NZ_JAENHP010000007.1"/>
</dbReference>
<dbReference type="InterPro" id="IPR009057">
    <property type="entry name" value="Homeodomain-like_sf"/>
</dbReference>
<dbReference type="SUPFAM" id="SSF51215">
    <property type="entry name" value="Regulatory protein AraC"/>
    <property type="match status" value="1"/>
</dbReference>
<evidence type="ECO:0000256" key="2">
    <source>
        <dbReference type="ARBA" id="ARBA00023125"/>
    </source>
</evidence>
<evidence type="ECO:0000313" key="7">
    <source>
        <dbReference type="Proteomes" id="UP000632138"/>
    </source>
</evidence>
<dbReference type="InterPro" id="IPR037923">
    <property type="entry name" value="HTH-like"/>
</dbReference>
<dbReference type="Gene3D" id="1.10.10.60">
    <property type="entry name" value="Homeodomain-like"/>
    <property type="match status" value="1"/>
</dbReference>
<dbReference type="InterPro" id="IPR018060">
    <property type="entry name" value="HTH_AraC"/>
</dbReference>
<comment type="caution">
    <text evidence="6">The sequence shown here is derived from an EMBL/GenBank/DDBJ whole genome shotgun (WGS) entry which is preliminary data.</text>
</comment>
<dbReference type="InterPro" id="IPR018062">
    <property type="entry name" value="HTH_AraC-typ_CS"/>
</dbReference>
<dbReference type="EMBL" id="JAENHP010000007">
    <property type="protein sequence ID" value="MBM2618584.1"/>
    <property type="molecule type" value="Genomic_DNA"/>
</dbReference>
<proteinExistence type="predicted"/>
<evidence type="ECO:0000313" key="6">
    <source>
        <dbReference type="EMBL" id="MBM2618584.1"/>
    </source>
</evidence>
<evidence type="ECO:0000256" key="1">
    <source>
        <dbReference type="ARBA" id="ARBA00023015"/>
    </source>
</evidence>
<gene>
    <name evidence="6" type="ORF">JIG36_23795</name>
</gene>
<dbReference type="InterPro" id="IPR050204">
    <property type="entry name" value="AraC_XylS_family_regulators"/>
</dbReference>
<dbReference type="PROSITE" id="PS01124">
    <property type="entry name" value="HTH_ARAC_FAMILY_2"/>
    <property type="match status" value="1"/>
</dbReference>
<sequence>MDRIGSQVEDPAWYRQVVLLRANHFQFSSGDDYWVRSIGSRMLFWVIAGRGSAEVRGTKLDLSPGDAVLFPWMTDVRYRADRSEPFLTGAAHLLPWHDRGLPVVPWAGHGPRDPLHRLAGRQNRPWPGLETTHRLSPVTARQATRLGEAAVEYFTDDEPEDAVLRSFGVLIARVLFREDSRAEVTETPPPGTAVMMEYVRSHIADPLSTTTLARVAGCSVSTAERRFRRHTGLSPTAWIRRERLLFAADILRTSKRPINDVARGVGFTDPLHFSREFRRQFRYPPSDARARTPLI</sequence>
<accession>A0ABS2AFI8</accession>
<evidence type="ECO:0000256" key="3">
    <source>
        <dbReference type="ARBA" id="ARBA00023159"/>
    </source>
</evidence>
<keyword evidence="4" id="KW-0804">Transcription</keyword>
<keyword evidence="7" id="KW-1185">Reference proteome</keyword>
<dbReference type="Proteomes" id="UP000632138">
    <property type="component" value="Unassembled WGS sequence"/>
</dbReference>
<name>A0ABS2AFI8_9ACTN</name>
<evidence type="ECO:0000256" key="4">
    <source>
        <dbReference type="ARBA" id="ARBA00023163"/>
    </source>
</evidence>
<feature type="domain" description="HTH araC/xylS-type" evidence="5">
    <location>
        <begin position="193"/>
        <end position="291"/>
    </location>
</feature>
<dbReference type="SUPFAM" id="SSF46689">
    <property type="entry name" value="Homeodomain-like"/>
    <property type="match status" value="2"/>
</dbReference>
<keyword evidence="1" id="KW-0805">Transcription regulation</keyword>
<evidence type="ECO:0000259" key="5">
    <source>
        <dbReference type="PROSITE" id="PS01124"/>
    </source>
</evidence>
<dbReference type="PROSITE" id="PS00041">
    <property type="entry name" value="HTH_ARAC_FAMILY_1"/>
    <property type="match status" value="1"/>
</dbReference>
<keyword evidence="2" id="KW-0238">DNA-binding</keyword>